<dbReference type="GO" id="GO:0004860">
    <property type="term" value="F:protein kinase inhibitor activity"/>
    <property type="evidence" value="ECO:0000318"/>
    <property type="project" value="GO_Central"/>
</dbReference>
<dbReference type="InterPro" id="IPR044898">
    <property type="entry name" value="CDI_dom_sf"/>
</dbReference>
<dbReference type="GO" id="GO:0000307">
    <property type="term" value="C:cyclin-dependent protein kinase holoenzyme complex"/>
    <property type="evidence" value="ECO:0000318"/>
    <property type="project" value="GO_Central"/>
</dbReference>
<reference evidence="5 6" key="1">
    <citation type="submission" date="2022-04" db="UniProtKB">
        <authorList>
            <consortium name="RefSeq"/>
        </authorList>
    </citation>
    <scope>IDENTIFICATION</scope>
    <source>
        <strain evidence="5 6">J_2021</strain>
        <tissue evidence="5 6">Erythrocytes</tissue>
    </source>
</reference>
<dbReference type="PANTHER" id="PTHR46778">
    <property type="entry name" value="CYCLIN-DEPENDENT KINASE INHIBITOR 1-RELATED"/>
    <property type="match status" value="1"/>
</dbReference>
<evidence type="ECO:0000256" key="1">
    <source>
        <dbReference type="ARBA" id="ARBA00006726"/>
    </source>
</evidence>
<dbReference type="PaxDb" id="8355-A0A1L8HE53"/>
<dbReference type="GO" id="GO:0006974">
    <property type="term" value="P:DNA damage response"/>
    <property type="evidence" value="ECO:0000318"/>
    <property type="project" value="GO_Central"/>
</dbReference>
<dbReference type="RefSeq" id="XP_018100693.1">
    <property type="nucleotide sequence ID" value="XM_018245204.2"/>
</dbReference>
<dbReference type="STRING" id="8355.A0A1L8HE53"/>
<dbReference type="AGR" id="Xenbase:XB-GENE-865738"/>
<evidence type="ECO:0000313" key="5">
    <source>
        <dbReference type="RefSeq" id="XP_018100693.1"/>
    </source>
</evidence>
<sequence>MHSAFAILKQASGNKEKACRMLFGPMDHEQLRADFNELMQKSDEEAKAKWNFDFATETPLEGQYDWVKVENNTLNGSSPESQKENQCQDVATEKCNIIPSSKVFQNCESSDSGKRKQKLITEKMQSALAIPKQASGNKEKSCRMLFGPVDHEQLRADFDEFMQKSNEEAKAKWNFDFATETPLEGQYDWVKVENNTLNGSSQESQKENQCQDVATERCNISPSSKAFQNCESSDSGKRKQKLITDFYPVKRRCSPVPSLHD</sequence>
<dbReference type="GO" id="GO:0072331">
    <property type="term" value="P:signal transduction by p53 class mediator"/>
    <property type="evidence" value="ECO:0007669"/>
    <property type="project" value="InterPro"/>
</dbReference>
<feature type="domain" description="Cyclin-dependent kinase inhibitor" evidence="3">
    <location>
        <begin position="21"/>
        <end position="69"/>
    </location>
</feature>
<gene>
    <name evidence="5 6 7 8" type="primary">cdkn1a.L</name>
    <name evidence="5" type="synonym">cdkn1a</name>
    <name evidence="5 6 7" type="synonym">cip1</name>
    <name evidence="5" type="synonym">p16Xic2</name>
    <name evidence="5 6" type="synonym">p21</name>
</gene>
<evidence type="ECO:0000259" key="3">
    <source>
        <dbReference type="Pfam" id="PF02234"/>
    </source>
</evidence>
<dbReference type="GO" id="GO:2000045">
    <property type="term" value="P:regulation of G1/S transition of mitotic cell cycle"/>
    <property type="evidence" value="ECO:0000318"/>
    <property type="project" value="GO_Central"/>
</dbReference>
<evidence type="ECO:0000313" key="7">
    <source>
        <dbReference type="RefSeq" id="XP_041436977.1"/>
    </source>
</evidence>
<dbReference type="GO" id="GO:0004861">
    <property type="term" value="F:cyclin-dependent protein serine/threonine kinase inhibitor activity"/>
    <property type="evidence" value="ECO:0007669"/>
    <property type="project" value="InterPro"/>
</dbReference>
<dbReference type="GO" id="GO:0005634">
    <property type="term" value="C:nucleus"/>
    <property type="evidence" value="ECO:0000318"/>
    <property type="project" value="GO_Central"/>
</dbReference>
<accession>A0A1L8HE53</accession>
<evidence type="ECO:0000256" key="2">
    <source>
        <dbReference type="ARBA" id="ARBA00023013"/>
    </source>
</evidence>
<dbReference type="RefSeq" id="XP_041436977.1">
    <property type="nucleotide sequence ID" value="XM_041581043.1"/>
</dbReference>
<dbReference type="Gene3D" id="4.10.365.10">
    <property type="entry name" value="p27"/>
    <property type="match status" value="2"/>
</dbReference>
<name>A0A1L8HE53_XENLA</name>
<dbReference type="PANTHER" id="PTHR46778:SF1">
    <property type="entry name" value="CYCLIN-DEPENDENT KINASE INHIBITOR 1"/>
    <property type="match status" value="1"/>
</dbReference>
<dbReference type="Proteomes" id="UP000186698">
    <property type="component" value="Chromosome 2L"/>
</dbReference>
<evidence type="ECO:0000313" key="8">
    <source>
        <dbReference type="Xenbase" id="XB-GENE-865738"/>
    </source>
</evidence>
<dbReference type="AlphaFoldDB" id="A0A1L8HE53"/>
<dbReference type="Xenbase" id="XB-GENE-865738">
    <property type="gene designation" value="cdkn1a.L"/>
</dbReference>
<dbReference type="Pfam" id="PF02234">
    <property type="entry name" value="CDI"/>
    <property type="match status" value="2"/>
</dbReference>
<dbReference type="CTD" id="492305"/>
<dbReference type="Bgee" id="492305">
    <property type="expression patterns" value="Expressed in zone of skin and 19 other cell types or tissues"/>
</dbReference>
<keyword evidence="2 5" id="KW-0649">Protein kinase inhibitor</keyword>
<dbReference type="RefSeq" id="XP_018100695.1">
    <property type="nucleotide sequence ID" value="XM_018245206.2"/>
</dbReference>
<dbReference type="InterPro" id="IPR029841">
    <property type="entry name" value="CDKN1A"/>
</dbReference>
<dbReference type="GeneID" id="492305"/>
<organism evidence="6">
    <name type="scientific">Xenopus laevis</name>
    <name type="common">African clawed frog</name>
    <dbReference type="NCBI Taxonomy" id="8355"/>
    <lineage>
        <taxon>Eukaryota</taxon>
        <taxon>Metazoa</taxon>
        <taxon>Chordata</taxon>
        <taxon>Craniata</taxon>
        <taxon>Vertebrata</taxon>
        <taxon>Euteleostomi</taxon>
        <taxon>Amphibia</taxon>
        <taxon>Batrachia</taxon>
        <taxon>Anura</taxon>
        <taxon>Pipoidea</taxon>
        <taxon>Pipidae</taxon>
        <taxon>Xenopodinae</taxon>
        <taxon>Xenopus</taxon>
        <taxon>Xenopus</taxon>
    </lineage>
</organism>
<feature type="domain" description="Cyclin-dependent kinase inhibitor" evidence="3">
    <location>
        <begin position="144"/>
        <end position="192"/>
    </location>
</feature>
<protein>
    <submittedName>
        <fullName evidence="5 6">Cyclin-dependent kinase inhibitor 1 isoform X1</fullName>
    </submittedName>
</protein>
<evidence type="ECO:0000313" key="6">
    <source>
        <dbReference type="RefSeq" id="XP_018100695.1"/>
    </source>
</evidence>
<evidence type="ECO:0000313" key="4">
    <source>
        <dbReference type="Proteomes" id="UP000186698"/>
    </source>
</evidence>
<comment type="similarity">
    <text evidence="1">Belongs to the CDI family.</text>
</comment>
<proteinExistence type="inferred from homology"/>
<keyword evidence="4" id="KW-1185">Reference proteome</keyword>
<dbReference type="InterPro" id="IPR003175">
    <property type="entry name" value="CDI_dom"/>
</dbReference>
<dbReference type="OrthoDB" id="9940972at2759"/>